<dbReference type="AlphaFoldDB" id="A0A9X1TGS9"/>
<dbReference type="Pfam" id="PF09982">
    <property type="entry name" value="LpxR"/>
    <property type="match status" value="1"/>
</dbReference>
<gene>
    <name evidence="1" type="ORF">LXM26_20580</name>
</gene>
<evidence type="ECO:0000313" key="1">
    <source>
        <dbReference type="EMBL" id="MCF0063924.1"/>
    </source>
</evidence>
<dbReference type="Proteomes" id="UP001139000">
    <property type="component" value="Unassembled WGS sequence"/>
</dbReference>
<name>A0A9X1TGS9_9BACT</name>
<sequence>MAHDLKILILIFLIIPKTGIAQRIDQTASFRNVAGDKYVRLHYDNDFFATSDYYYTQGYSFEVVTPGLRKNPLNKLLLNIGQSTHYGLAFEHYGFTPTSISCEAILYNDRPFAGCIMLKSFRTSTDSLKKIRLVAILSTGMIGPAAFAGKMQTKIHEWTGDRDPKGWQNQIKNDVIINYEVQFQKQLFNFKNLVALNTETQMQIGTLTSKAQAGVTVRLGKFNALFENRPVKFRKNIQFYIYNQPLVGFHVYDAALQGGLFTRNSPYKLRSSQINRVTFQDNFGLVVQCWRIYLEYYQSFLTKEFHTGMEHRWGGVKVGIAI</sequence>
<dbReference type="InterPro" id="IPR037107">
    <property type="entry name" value="Put_OMP_sf"/>
</dbReference>
<comment type="caution">
    <text evidence="1">The sequence shown here is derived from an EMBL/GenBank/DDBJ whole genome shotgun (WGS) entry which is preliminary data.</text>
</comment>
<organism evidence="1 2">
    <name type="scientific">Dyadobacter chenwenxiniae</name>
    <dbReference type="NCBI Taxonomy" id="2906456"/>
    <lineage>
        <taxon>Bacteria</taxon>
        <taxon>Pseudomonadati</taxon>
        <taxon>Bacteroidota</taxon>
        <taxon>Cytophagia</taxon>
        <taxon>Cytophagales</taxon>
        <taxon>Spirosomataceae</taxon>
        <taxon>Dyadobacter</taxon>
    </lineage>
</organism>
<dbReference type="RefSeq" id="WP_234656826.1">
    <property type="nucleotide sequence ID" value="NZ_CP094997.1"/>
</dbReference>
<protein>
    <submittedName>
        <fullName evidence="1">Lipid A deacylase LpxR family protein</fullName>
    </submittedName>
</protein>
<dbReference type="EMBL" id="JAJTTC010000006">
    <property type="protein sequence ID" value="MCF0063924.1"/>
    <property type="molecule type" value="Genomic_DNA"/>
</dbReference>
<proteinExistence type="predicted"/>
<dbReference type="Gene3D" id="2.40.128.140">
    <property type="entry name" value="Outer membrane protein"/>
    <property type="match status" value="1"/>
</dbReference>
<dbReference type="InterPro" id="IPR018707">
    <property type="entry name" value="LpxR"/>
</dbReference>
<evidence type="ECO:0000313" key="2">
    <source>
        <dbReference type="Proteomes" id="UP001139000"/>
    </source>
</evidence>
<keyword evidence="2" id="KW-1185">Reference proteome</keyword>
<accession>A0A9X1TGS9</accession>
<reference evidence="1" key="1">
    <citation type="submission" date="2021-12" db="EMBL/GenBank/DDBJ databases">
        <title>Novel species in genus Dyadobacter.</title>
        <authorList>
            <person name="Ma C."/>
        </authorList>
    </citation>
    <scope>NUCLEOTIDE SEQUENCE</scope>
    <source>
        <strain evidence="1">LJ419</strain>
    </source>
</reference>